<dbReference type="InterPro" id="IPR005225">
    <property type="entry name" value="Small_GTP-bd"/>
</dbReference>
<dbReference type="SUPFAM" id="SSF52540">
    <property type="entry name" value="P-loop containing nucleoside triphosphate hydrolases"/>
    <property type="match status" value="1"/>
</dbReference>
<dbReference type="OrthoDB" id="63533at2759"/>
<keyword evidence="5" id="KW-0547">Nucleotide-binding</keyword>
<dbReference type="InterPro" id="IPR027417">
    <property type="entry name" value="P-loop_NTPase"/>
</dbReference>
<feature type="compositionally biased region" description="Acidic residues" evidence="11">
    <location>
        <begin position="338"/>
        <end position="349"/>
    </location>
</feature>
<comment type="subcellular location">
    <subcellularLocation>
        <location evidence="1">Cell membrane</location>
        <topology evidence="1">Lipid-anchor</topology>
        <orientation evidence="1">Cytoplasmic side</orientation>
    </subcellularLocation>
</comment>
<keyword evidence="6" id="KW-0653">Protein transport</keyword>
<keyword evidence="4" id="KW-1003">Cell membrane</keyword>
<evidence type="ECO:0000256" key="8">
    <source>
        <dbReference type="ARBA" id="ARBA00023136"/>
    </source>
</evidence>
<dbReference type="Pfam" id="PF00071">
    <property type="entry name" value="Ras"/>
    <property type="match status" value="1"/>
</dbReference>
<dbReference type="PRINTS" id="PR00449">
    <property type="entry name" value="RASTRNSFRMNG"/>
</dbReference>
<dbReference type="GO" id="GO:0005768">
    <property type="term" value="C:endosome"/>
    <property type="evidence" value="ECO:0007669"/>
    <property type="project" value="UniProtKB-ARBA"/>
</dbReference>
<feature type="region of interest" description="Disordered" evidence="11">
    <location>
        <begin position="337"/>
        <end position="357"/>
    </location>
</feature>
<dbReference type="GO" id="GO:0003924">
    <property type="term" value="F:GTPase activity"/>
    <property type="evidence" value="ECO:0007669"/>
    <property type="project" value="InterPro"/>
</dbReference>
<dbReference type="Proteomes" id="UP000309340">
    <property type="component" value="Unassembled WGS sequence"/>
</dbReference>
<accession>A0A4V5NI06</accession>
<sequence>MAARAQQGRPGARFAQFKLVLLGESAVGKSSLVLRFVKDQFDDYRESTIGAAFLTQTIALDDQTTVKFEIWDTAGQERYKSLAPMYYRNANCAVVVYDITQASSLDKAKSWVKELQRQANENIIIALAGNKADLVAEQPDKRAVQTADAEAYARESNLLFFETSAKTAENVKELFTAIAKKLPIEQASQRGMRGAAGRPGGVDLGNRQEAGGAAGGPGGYLKYVHCLVGNAIILAQASGRELHDSAEELDVLCEQVATACRTVGYAVGKVLGGSRTVSEVLRGIQKRCEEAMVDVKRAEGMLKTVFSGDQLRERVVKARVVETRQRLEDGVMWRIEELGEEDDDDDDDVSAVATGTL</sequence>
<reference evidence="12 13" key="1">
    <citation type="submission" date="2017-03" db="EMBL/GenBank/DDBJ databases">
        <title>Genomes of endolithic fungi from Antarctica.</title>
        <authorList>
            <person name="Coleine C."/>
            <person name="Masonjones S."/>
            <person name="Stajich J.E."/>
        </authorList>
    </citation>
    <scope>NUCLEOTIDE SEQUENCE [LARGE SCALE GENOMIC DNA]</scope>
    <source>
        <strain evidence="12 13">CCFEE 5184</strain>
    </source>
</reference>
<dbReference type="SMART" id="SM00176">
    <property type="entry name" value="RAN"/>
    <property type="match status" value="1"/>
</dbReference>
<dbReference type="AlphaFoldDB" id="A0A4V5NI06"/>
<keyword evidence="13" id="KW-1185">Reference proteome</keyword>
<dbReference type="EMBL" id="NAJQ01000056">
    <property type="protein sequence ID" value="TKA81179.1"/>
    <property type="molecule type" value="Genomic_DNA"/>
</dbReference>
<evidence type="ECO:0000256" key="3">
    <source>
        <dbReference type="ARBA" id="ARBA00022448"/>
    </source>
</evidence>
<evidence type="ECO:0000313" key="12">
    <source>
        <dbReference type="EMBL" id="TKA81179.1"/>
    </source>
</evidence>
<dbReference type="FunFam" id="3.40.50.300:FF:000464">
    <property type="entry name" value="GTP-binding protein ypt5"/>
    <property type="match status" value="1"/>
</dbReference>
<dbReference type="STRING" id="329884.A0A4V5NI06"/>
<evidence type="ECO:0008006" key="14">
    <source>
        <dbReference type="Google" id="ProtNLM"/>
    </source>
</evidence>
<dbReference type="CDD" id="cd01860">
    <property type="entry name" value="Rab5_related"/>
    <property type="match status" value="1"/>
</dbReference>
<evidence type="ECO:0000256" key="7">
    <source>
        <dbReference type="ARBA" id="ARBA00023134"/>
    </source>
</evidence>
<comment type="similarity">
    <text evidence="2">Belongs to the small GTPase superfamily. Rab family.</text>
</comment>
<dbReference type="NCBIfam" id="TIGR00231">
    <property type="entry name" value="small_GTP"/>
    <property type="match status" value="1"/>
</dbReference>
<dbReference type="PROSITE" id="PS51420">
    <property type="entry name" value="RHO"/>
    <property type="match status" value="1"/>
</dbReference>
<dbReference type="PANTHER" id="PTHR47978">
    <property type="match status" value="1"/>
</dbReference>
<keyword evidence="9" id="KW-0449">Lipoprotein</keyword>
<keyword evidence="10" id="KW-0636">Prenylation</keyword>
<dbReference type="SMART" id="SM00173">
    <property type="entry name" value="RAS"/>
    <property type="match status" value="1"/>
</dbReference>
<evidence type="ECO:0000256" key="4">
    <source>
        <dbReference type="ARBA" id="ARBA00022475"/>
    </source>
</evidence>
<dbReference type="SMART" id="SM00174">
    <property type="entry name" value="RHO"/>
    <property type="match status" value="1"/>
</dbReference>
<keyword evidence="7" id="KW-0342">GTP-binding</keyword>
<dbReference type="GO" id="GO:0005525">
    <property type="term" value="F:GTP binding"/>
    <property type="evidence" value="ECO:0007669"/>
    <property type="project" value="UniProtKB-KW"/>
</dbReference>
<evidence type="ECO:0000256" key="9">
    <source>
        <dbReference type="ARBA" id="ARBA00023288"/>
    </source>
</evidence>
<evidence type="ECO:0000256" key="1">
    <source>
        <dbReference type="ARBA" id="ARBA00004342"/>
    </source>
</evidence>
<dbReference type="PROSITE" id="PS51421">
    <property type="entry name" value="RAS"/>
    <property type="match status" value="1"/>
</dbReference>
<dbReference type="GO" id="GO:0016050">
    <property type="term" value="P:vesicle organization"/>
    <property type="evidence" value="ECO:0007669"/>
    <property type="project" value="UniProtKB-ARBA"/>
</dbReference>
<dbReference type="InterPro" id="IPR001806">
    <property type="entry name" value="Small_GTPase"/>
</dbReference>
<keyword evidence="3" id="KW-0813">Transport</keyword>
<name>A0A4V5NI06_9PEZI</name>
<evidence type="ECO:0000256" key="10">
    <source>
        <dbReference type="ARBA" id="ARBA00023289"/>
    </source>
</evidence>
<dbReference type="Gene3D" id="3.40.50.300">
    <property type="entry name" value="P-loop containing nucleotide triphosphate hydrolases"/>
    <property type="match status" value="1"/>
</dbReference>
<dbReference type="GO" id="GO:0005886">
    <property type="term" value="C:plasma membrane"/>
    <property type="evidence" value="ECO:0007669"/>
    <property type="project" value="UniProtKB-SubCell"/>
</dbReference>
<protein>
    <recommendedName>
        <fullName evidence="14">GTP-binding protein ypt5</fullName>
    </recommendedName>
</protein>
<dbReference type="PROSITE" id="PS51419">
    <property type="entry name" value="RAB"/>
    <property type="match status" value="1"/>
</dbReference>
<evidence type="ECO:0000256" key="5">
    <source>
        <dbReference type="ARBA" id="ARBA00022741"/>
    </source>
</evidence>
<proteinExistence type="inferred from homology"/>
<dbReference type="GO" id="GO:0015031">
    <property type="term" value="P:protein transport"/>
    <property type="evidence" value="ECO:0007669"/>
    <property type="project" value="UniProtKB-KW"/>
</dbReference>
<evidence type="ECO:0000256" key="6">
    <source>
        <dbReference type="ARBA" id="ARBA00022927"/>
    </source>
</evidence>
<evidence type="ECO:0000313" key="13">
    <source>
        <dbReference type="Proteomes" id="UP000309340"/>
    </source>
</evidence>
<evidence type="ECO:0000256" key="2">
    <source>
        <dbReference type="ARBA" id="ARBA00006270"/>
    </source>
</evidence>
<evidence type="ECO:0000256" key="11">
    <source>
        <dbReference type="SAM" id="MobiDB-lite"/>
    </source>
</evidence>
<gene>
    <name evidence="12" type="ORF">B0A55_02623</name>
</gene>
<comment type="caution">
    <text evidence="12">The sequence shown here is derived from an EMBL/GenBank/DDBJ whole genome shotgun (WGS) entry which is preliminary data.</text>
</comment>
<dbReference type="SMART" id="SM00175">
    <property type="entry name" value="RAB"/>
    <property type="match status" value="1"/>
</dbReference>
<keyword evidence="8" id="KW-0472">Membrane</keyword>
<dbReference type="GO" id="GO:0016192">
    <property type="term" value="P:vesicle-mediated transport"/>
    <property type="evidence" value="ECO:0007669"/>
    <property type="project" value="UniProtKB-ARBA"/>
</dbReference>
<organism evidence="12 13">
    <name type="scientific">Friedmanniomyces simplex</name>
    <dbReference type="NCBI Taxonomy" id="329884"/>
    <lineage>
        <taxon>Eukaryota</taxon>
        <taxon>Fungi</taxon>
        <taxon>Dikarya</taxon>
        <taxon>Ascomycota</taxon>
        <taxon>Pezizomycotina</taxon>
        <taxon>Dothideomycetes</taxon>
        <taxon>Dothideomycetidae</taxon>
        <taxon>Mycosphaerellales</taxon>
        <taxon>Teratosphaeriaceae</taxon>
        <taxon>Friedmanniomyces</taxon>
    </lineage>
</organism>